<comment type="catalytic activity">
    <reaction evidence="5">
        <text>a 2-deoxystreptamine antibiotic + acetyl-CoA = an N(3)-acetyl-2-deoxystreptamine antibiotic + CoA + H(+)</text>
        <dbReference type="Rhea" id="RHEA:12665"/>
        <dbReference type="ChEBI" id="CHEBI:15378"/>
        <dbReference type="ChEBI" id="CHEBI:57287"/>
        <dbReference type="ChEBI" id="CHEBI:57288"/>
        <dbReference type="ChEBI" id="CHEBI:57921"/>
        <dbReference type="ChEBI" id="CHEBI:77452"/>
        <dbReference type="EC" id="2.3.1.81"/>
    </reaction>
</comment>
<proteinExistence type="inferred from homology"/>
<evidence type="ECO:0000256" key="6">
    <source>
        <dbReference type="SAM" id="MobiDB-lite"/>
    </source>
</evidence>
<feature type="compositionally biased region" description="Basic and acidic residues" evidence="6">
    <location>
        <begin position="268"/>
        <end position="280"/>
    </location>
</feature>
<dbReference type="GO" id="GO:0046677">
    <property type="term" value="P:response to antibiotic"/>
    <property type="evidence" value="ECO:0007669"/>
    <property type="project" value="UniProtKB-KW"/>
</dbReference>
<sequence>MVRSLFGGIAMPEFCERIAEDLGRLGVSPGETILVHSSFKSLGPVPGGIGEVIRGLRGAVGERGTLLMPALSWTLRPPDIFDPRRTPVNVGALPEFFRTMEGVFRSIHPTHSVCATGRRALELLADHEKDHTPCGRHSPFRKLVETEGSILMIGCGVRPNTTMHALEEYLEPPYLYGEDCLFTIRDHQGRVYRKEYRTHGFIAHGYSHRYDRIMDLDMHSCMRTGPILGASAVRLDGPGLKRLVLEKLREDPFFFVDPDPADPGSEDPGAKEEPERRRDP</sequence>
<dbReference type="GO" id="GO:0046353">
    <property type="term" value="F:aminoglycoside 3-N-acetyltransferase activity"/>
    <property type="evidence" value="ECO:0007669"/>
    <property type="project" value="UniProtKB-EC"/>
</dbReference>
<gene>
    <name evidence="7" type="ORF">AU468_02805</name>
</gene>
<comment type="caution">
    <text evidence="7">The sequence shown here is derived from an EMBL/GenBank/DDBJ whole genome shotgun (WGS) entry which is preliminary data.</text>
</comment>
<evidence type="ECO:0000256" key="5">
    <source>
        <dbReference type="RuleBase" id="RU365031"/>
    </source>
</evidence>
<organism evidence="7 8">
    <name type="scientific">Alkalispirochaeta sphaeroplastigenens</name>
    <dbReference type="NCBI Taxonomy" id="1187066"/>
    <lineage>
        <taxon>Bacteria</taxon>
        <taxon>Pseudomonadati</taxon>
        <taxon>Spirochaetota</taxon>
        <taxon>Spirochaetia</taxon>
        <taxon>Spirochaetales</taxon>
        <taxon>Spirochaetaceae</taxon>
        <taxon>Alkalispirochaeta</taxon>
    </lineage>
</organism>
<dbReference type="InterPro" id="IPR003679">
    <property type="entry name" value="Amioglycoside_AcTrfase"/>
</dbReference>
<evidence type="ECO:0000256" key="1">
    <source>
        <dbReference type="ARBA" id="ARBA00006383"/>
    </source>
</evidence>
<dbReference type="PANTHER" id="PTHR11104:SF0">
    <property type="entry name" value="SPBETA PROPHAGE-DERIVED AMINOGLYCOSIDE N(3')-ACETYLTRANSFERASE-LIKE PROTEIN YOKD"/>
    <property type="match status" value="1"/>
</dbReference>
<keyword evidence="5" id="KW-0046">Antibiotic resistance</keyword>
<evidence type="ECO:0000313" key="7">
    <source>
        <dbReference type="EMBL" id="POR04698.1"/>
    </source>
</evidence>
<dbReference type="Proteomes" id="UP000237350">
    <property type="component" value="Unassembled WGS sequence"/>
</dbReference>
<dbReference type="EMBL" id="LPWH01000008">
    <property type="protein sequence ID" value="POR04698.1"/>
    <property type="molecule type" value="Genomic_DNA"/>
</dbReference>
<evidence type="ECO:0000313" key="8">
    <source>
        <dbReference type="Proteomes" id="UP000237350"/>
    </source>
</evidence>
<keyword evidence="8" id="KW-1185">Reference proteome</keyword>
<dbReference type="Pfam" id="PF02522">
    <property type="entry name" value="Antibiotic_NAT"/>
    <property type="match status" value="1"/>
</dbReference>
<keyword evidence="3 5" id="KW-0808">Transferase</keyword>
<dbReference type="InterPro" id="IPR028345">
    <property type="entry name" value="Antibiotic_NAT-like"/>
</dbReference>
<evidence type="ECO:0000256" key="3">
    <source>
        <dbReference type="ARBA" id="ARBA00022679"/>
    </source>
</evidence>
<dbReference type="EC" id="2.3.1.-" evidence="5"/>
<evidence type="ECO:0000256" key="2">
    <source>
        <dbReference type="ARBA" id="ARBA00012882"/>
    </source>
</evidence>
<feature type="region of interest" description="Disordered" evidence="6">
    <location>
        <begin position="254"/>
        <end position="280"/>
    </location>
</feature>
<dbReference type="PANTHER" id="PTHR11104">
    <property type="entry name" value="AMINOGLYCOSIDE N3-ACETYLTRANSFERASE"/>
    <property type="match status" value="1"/>
</dbReference>
<name>A0A2S4JYV2_9SPIO</name>
<dbReference type="AlphaFoldDB" id="A0A2S4JYV2"/>
<accession>A0A2S4JYV2</accession>
<dbReference type="SUPFAM" id="SSF110710">
    <property type="entry name" value="TTHA0583/YokD-like"/>
    <property type="match status" value="1"/>
</dbReference>
<protein>
    <recommendedName>
        <fullName evidence="2 5">Aminoglycoside N(3)-acetyltransferase</fullName>
        <ecNumber evidence="5">2.3.1.-</ecNumber>
    </recommendedName>
</protein>
<comment type="similarity">
    <text evidence="1 5">Belongs to the antibiotic N-acetyltransferase family.</text>
</comment>
<reference evidence="8" key="1">
    <citation type="submission" date="2015-12" db="EMBL/GenBank/DDBJ databases">
        <authorList>
            <person name="Lodha T.D."/>
            <person name="Chintalapati S."/>
            <person name="Chintalapati V.R."/>
            <person name="Sravanthi T."/>
        </authorList>
    </citation>
    <scope>NUCLEOTIDE SEQUENCE [LARGE SCALE GENOMIC DNA]</scope>
    <source>
        <strain evidence="8">JC133</strain>
    </source>
</reference>
<keyword evidence="4 5" id="KW-0012">Acyltransferase</keyword>
<evidence type="ECO:0000256" key="4">
    <source>
        <dbReference type="ARBA" id="ARBA00023315"/>
    </source>
</evidence>